<protein>
    <submittedName>
        <fullName evidence="2">DUF559 domain-containing protein</fullName>
    </submittedName>
</protein>
<evidence type="ECO:0000313" key="3">
    <source>
        <dbReference type="Proteomes" id="UP000515728"/>
    </source>
</evidence>
<dbReference type="AlphaFoldDB" id="A0A7G7MB21"/>
<evidence type="ECO:0000313" key="2">
    <source>
        <dbReference type="EMBL" id="QNG49982.1"/>
    </source>
</evidence>
<dbReference type="Pfam" id="PF04480">
    <property type="entry name" value="DUF559"/>
    <property type="match status" value="1"/>
</dbReference>
<dbReference type="InterPro" id="IPR011335">
    <property type="entry name" value="Restrct_endonuc-II-like"/>
</dbReference>
<dbReference type="Proteomes" id="UP000515728">
    <property type="component" value="Chromosome"/>
</dbReference>
<reference evidence="2 3" key="1">
    <citation type="submission" date="2020-08" db="EMBL/GenBank/DDBJ databases">
        <authorList>
            <person name="Mo P."/>
        </authorList>
    </citation>
    <scope>NUCLEOTIDE SEQUENCE [LARGE SCALE GENOMIC DNA]</scope>
    <source>
        <strain evidence="2 3">CGMCC 4.1532</strain>
    </source>
</reference>
<organism evidence="2 3">
    <name type="scientific">Pseudonocardia petroleophila</name>
    <dbReference type="NCBI Taxonomy" id="37331"/>
    <lineage>
        <taxon>Bacteria</taxon>
        <taxon>Bacillati</taxon>
        <taxon>Actinomycetota</taxon>
        <taxon>Actinomycetes</taxon>
        <taxon>Pseudonocardiales</taxon>
        <taxon>Pseudonocardiaceae</taxon>
        <taxon>Pseudonocardia</taxon>
    </lineage>
</organism>
<accession>A0A7G7MB21</accession>
<dbReference type="InterPro" id="IPR007569">
    <property type="entry name" value="DUF559"/>
</dbReference>
<dbReference type="KEGG" id="ppel:H6H00_17025"/>
<keyword evidence="3" id="KW-1185">Reference proteome</keyword>
<dbReference type="RefSeq" id="WP_185716745.1">
    <property type="nucleotide sequence ID" value="NZ_BAAAWI010000001.1"/>
</dbReference>
<gene>
    <name evidence="2" type="ORF">H6H00_17025</name>
</gene>
<dbReference type="SUPFAM" id="SSF52980">
    <property type="entry name" value="Restriction endonuclease-like"/>
    <property type="match status" value="1"/>
</dbReference>
<name>A0A7G7MB21_9PSEU</name>
<dbReference type="EMBL" id="CP060131">
    <property type="protein sequence ID" value="QNG49982.1"/>
    <property type="molecule type" value="Genomic_DNA"/>
</dbReference>
<dbReference type="Gene3D" id="3.40.960.10">
    <property type="entry name" value="VSR Endonuclease"/>
    <property type="match status" value="1"/>
</dbReference>
<proteinExistence type="predicted"/>
<evidence type="ECO:0000259" key="1">
    <source>
        <dbReference type="Pfam" id="PF04480"/>
    </source>
</evidence>
<feature type="domain" description="DUF559" evidence="1">
    <location>
        <begin position="191"/>
        <end position="288"/>
    </location>
</feature>
<sequence length="294" mass="32061">MVANPGVLGLLERQYGLITAAQAAVHGLPGRTLRRRVAAEGWQRPAPRVFLAAGHPITPRTEIGAAALWAGDRGAVSGPAAAWWTGMLDRPPQVTEVTVPRRSGLRPYPGVRVRRRDLSPTDVVGIGYMRFTAGPLTALETAIAVPEGSVFLDRALQRHVTFPTVYRAYCRNMGADGAARIGVLLTAAANRADSAAERLLIAILRAAGLTGWERGRPFGPWTIDVAFPDAQVAVEVDGWAWHMDVDRFRADRHKGNALVRARWDLLRFTWHDLTHRPDYVLGEIRAALAAAARP</sequence>